<dbReference type="EC" id="5.6.2.4" evidence="10"/>
<evidence type="ECO:0000256" key="2">
    <source>
        <dbReference type="ARBA" id="ARBA00022723"/>
    </source>
</evidence>
<evidence type="ECO:0000313" key="15">
    <source>
        <dbReference type="Proteomes" id="UP000308652"/>
    </source>
</evidence>
<comment type="subcellular location">
    <subcellularLocation>
        <location evidence="10">Nucleus</location>
    </subcellularLocation>
</comment>
<evidence type="ECO:0000256" key="10">
    <source>
        <dbReference type="RuleBase" id="RU364117"/>
    </source>
</evidence>
<dbReference type="InterPro" id="IPR032284">
    <property type="entry name" value="RecQ_Zn-bd"/>
</dbReference>
<evidence type="ECO:0000256" key="8">
    <source>
        <dbReference type="ARBA" id="ARBA00023235"/>
    </source>
</evidence>
<dbReference type="InterPro" id="IPR014001">
    <property type="entry name" value="Helicase_ATP-bd"/>
</dbReference>
<keyword evidence="5 10" id="KW-0347">Helicase</keyword>
<dbReference type="GO" id="GO:0043138">
    <property type="term" value="F:3'-5' DNA helicase activity"/>
    <property type="evidence" value="ECO:0007669"/>
    <property type="project" value="UniProtKB-EC"/>
</dbReference>
<evidence type="ECO:0000256" key="6">
    <source>
        <dbReference type="ARBA" id="ARBA00022840"/>
    </source>
</evidence>
<feature type="compositionally biased region" description="Low complexity" evidence="11">
    <location>
        <begin position="600"/>
        <end position="609"/>
    </location>
</feature>
<evidence type="ECO:0000256" key="5">
    <source>
        <dbReference type="ARBA" id="ARBA00022806"/>
    </source>
</evidence>
<comment type="catalytic activity">
    <reaction evidence="9 10">
        <text>Couples ATP hydrolysis with the unwinding of duplex DNA by translocating in the 3'-5' direction.</text>
        <dbReference type="EC" id="5.6.2.4"/>
    </reaction>
</comment>
<evidence type="ECO:0000256" key="11">
    <source>
        <dbReference type="SAM" id="MobiDB-lite"/>
    </source>
</evidence>
<evidence type="ECO:0000256" key="9">
    <source>
        <dbReference type="ARBA" id="ARBA00034617"/>
    </source>
</evidence>
<evidence type="ECO:0000313" key="14">
    <source>
        <dbReference type="EMBL" id="TFK39551.1"/>
    </source>
</evidence>
<evidence type="ECO:0000256" key="4">
    <source>
        <dbReference type="ARBA" id="ARBA00022801"/>
    </source>
</evidence>
<evidence type="ECO:0000256" key="1">
    <source>
        <dbReference type="ARBA" id="ARBA00005446"/>
    </source>
</evidence>
<dbReference type="GO" id="GO:0005694">
    <property type="term" value="C:chromosome"/>
    <property type="evidence" value="ECO:0007669"/>
    <property type="project" value="TreeGrafter"/>
</dbReference>
<name>A0A5C3MEH3_9AGAR</name>
<dbReference type="Gene3D" id="3.40.50.300">
    <property type="entry name" value="P-loop containing nucleotide triphosphate hydrolases"/>
    <property type="match status" value="2"/>
</dbReference>
<dbReference type="OrthoDB" id="10261556at2759"/>
<feature type="compositionally biased region" description="Basic and acidic residues" evidence="11">
    <location>
        <begin position="617"/>
        <end position="637"/>
    </location>
</feature>
<dbReference type="GO" id="GO:0005524">
    <property type="term" value="F:ATP binding"/>
    <property type="evidence" value="ECO:0007669"/>
    <property type="project" value="UniProtKB-KW"/>
</dbReference>
<dbReference type="EMBL" id="ML213599">
    <property type="protein sequence ID" value="TFK39551.1"/>
    <property type="molecule type" value="Genomic_DNA"/>
</dbReference>
<comment type="catalytic activity">
    <reaction evidence="10">
        <text>ATP + H2O = ADP + phosphate + H(+)</text>
        <dbReference type="Rhea" id="RHEA:13065"/>
        <dbReference type="ChEBI" id="CHEBI:15377"/>
        <dbReference type="ChEBI" id="CHEBI:15378"/>
        <dbReference type="ChEBI" id="CHEBI:30616"/>
        <dbReference type="ChEBI" id="CHEBI:43474"/>
        <dbReference type="ChEBI" id="CHEBI:456216"/>
    </reaction>
</comment>
<reference evidence="14 15" key="1">
    <citation type="journal article" date="2019" name="Nat. Ecol. Evol.">
        <title>Megaphylogeny resolves global patterns of mushroom evolution.</title>
        <authorList>
            <person name="Varga T."/>
            <person name="Krizsan K."/>
            <person name="Foldi C."/>
            <person name="Dima B."/>
            <person name="Sanchez-Garcia M."/>
            <person name="Sanchez-Ramirez S."/>
            <person name="Szollosi G.J."/>
            <person name="Szarkandi J.G."/>
            <person name="Papp V."/>
            <person name="Albert L."/>
            <person name="Andreopoulos W."/>
            <person name="Angelini C."/>
            <person name="Antonin V."/>
            <person name="Barry K.W."/>
            <person name="Bougher N.L."/>
            <person name="Buchanan P."/>
            <person name="Buyck B."/>
            <person name="Bense V."/>
            <person name="Catcheside P."/>
            <person name="Chovatia M."/>
            <person name="Cooper J."/>
            <person name="Damon W."/>
            <person name="Desjardin D."/>
            <person name="Finy P."/>
            <person name="Geml J."/>
            <person name="Haridas S."/>
            <person name="Hughes K."/>
            <person name="Justo A."/>
            <person name="Karasinski D."/>
            <person name="Kautmanova I."/>
            <person name="Kiss B."/>
            <person name="Kocsube S."/>
            <person name="Kotiranta H."/>
            <person name="LaButti K.M."/>
            <person name="Lechner B.E."/>
            <person name="Liimatainen K."/>
            <person name="Lipzen A."/>
            <person name="Lukacs Z."/>
            <person name="Mihaltcheva S."/>
            <person name="Morgado L.N."/>
            <person name="Niskanen T."/>
            <person name="Noordeloos M.E."/>
            <person name="Ohm R.A."/>
            <person name="Ortiz-Santana B."/>
            <person name="Ovrebo C."/>
            <person name="Racz N."/>
            <person name="Riley R."/>
            <person name="Savchenko A."/>
            <person name="Shiryaev A."/>
            <person name="Soop K."/>
            <person name="Spirin V."/>
            <person name="Szebenyi C."/>
            <person name="Tomsovsky M."/>
            <person name="Tulloss R.E."/>
            <person name="Uehling J."/>
            <person name="Grigoriev I.V."/>
            <person name="Vagvolgyi C."/>
            <person name="Papp T."/>
            <person name="Martin F.M."/>
            <person name="Miettinen O."/>
            <person name="Hibbett D.S."/>
            <person name="Nagy L.G."/>
        </authorList>
    </citation>
    <scope>NUCLEOTIDE SEQUENCE [LARGE SCALE GENOMIC DNA]</scope>
    <source>
        <strain evidence="14 15">CBS 166.37</strain>
    </source>
</reference>
<keyword evidence="10" id="KW-0539">Nucleus</keyword>
<dbReference type="PANTHER" id="PTHR13710">
    <property type="entry name" value="DNA HELICASE RECQ FAMILY MEMBER"/>
    <property type="match status" value="1"/>
</dbReference>
<dbReference type="FunFam" id="3.40.50.300:FF:001456">
    <property type="entry name" value="ATP-dependent DNA helicase"/>
    <property type="match status" value="1"/>
</dbReference>
<organism evidence="14 15">
    <name type="scientific">Crucibulum laeve</name>
    <dbReference type="NCBI Taxonomy" id="68775"/>
    <lineage>
        <taxon>Eukaryota</taxon>
        <taxon>Fungi</taxon>
        <taxon>Dikarya</taxon>
        <taxon>Basidiomycota</taxon>
        <taxon>Agaricomycotina</taxon>
        <taxon>Agaricomycetes</taxon>
        <taxon>Agaricomycetidae</taxon>
        <taxon>Agaricales</taxon>
        <taxon>Agaricineae</taxon>
        <taxon>Nidulariaceae</taxon>
        <taxon>Crucibulum</taxon>
    </lineage>
</organism>
<dbReference type="PROSITE" id="PS51194">
    <property type="entry name" value="HELICASE_CTER"/>
    <property type="match status" value="1"/>
</dbReference>
<dbReference type="GO" id="GO:0046872">
    <property type="term" value="F:metal ion binding"/>
    <property type="evidence" value="ECO:0007669"/>
    <property type="project" value="UniProtKB-KW"/>
</dbReference>
<dbReference type="SMART" id="SM00487">
    <property type="entry name" value="DEXDc"/>
    <property type="match status" value="1"/>
</dbReference>
<keyword evidence="3 10" id="KW-0547">Nucleotide-binding</keyword>
<dbReference type="InterPro" id="IPR036388">
    <property type="entry name" value="WH-like_DNA-bd_sf"/>
</dbReference>
<comment type="similarity">
    <text evidence="1 10">Belongs to the helicase family. RecQ subfamily.</text>
</comment>
<proteinExistence type="inferred from homology"/>
<keyword evidence="15" id="KW-1185">Reference proteome</keyword>
<dbReference type="Pfam" id="PF00270">
    <property type="entry name" value="DEAD"/>
    <property type="match status" value="1"/>
</dbReference>
<dbReference type="Pfam" id="PF16124">
    <property type="entry name" value="RecQ_Zn_bind"/>
    <property type="match status" value="1"/>
</dbReference>
<sequence length="671" mass="75325">MKGKWKAIPVLDYTCDDFEWSSDLKGTLKDTFGIDDFRLCQQGVCNANMDKRDIVCLMPAAGGKSLTYQLPALSTPGCTLVISPLVSLITDQVLNLQEIGVEAVKLIGATPKEDHKRIEIRRRFHRMAEGRLSENEKEIKLCYVTPEKLAKDKTFIPLLEKLDRAGKLSRIAIDEAHCVSQGHNFRPDYMKLNKLREHFPDVPIMALTATCTRAVLKDITRTLGLQSELVDGNHATTEGTVYFSSPIYRENLHYRVVAKPDKVSEVYQTMTDYILGNHPHDSGIIYCFTKKETENVARMIREYSGDKISTGVYHSKISGEDKETLYMSWRTGAIKVVCATIAFGMGIDKSDVRFVLHHSIPKSLEGYYQESGRAGRDGKDADCILYYRPQDISSIGAISYFDKDGPSKLHAMCKYAEDLDQCRKVQFARYFSHSDDASTPIMDASDTNDDSSPCRHCDNCTRPVTALRSKDIKLAAWKVVKIATAVQNIGVRLTLNMLSDLVRGLGSAEKVNLDLDALCRGPVDLPKTDVDHILVRLLTQKYLQEDYLHLPKTTILYLVPGTLATQLTLHTKDIIEQNANLNIPYAFEAPSSLSSPSTPKNNRSSAKASFSRKRKIPKDDYTYTENIKETELDSEKTDTEEDVLPPPKRSRTGVETRAMRKLRGSGSLRDI</sequence>
<evidence type="ECO:0000259" key="13">
    <source>
        <dbReference type="PROSITE" id="PS51194"/>
    </source>
</evidence>
<dbReference type="InterPro" id="IPR001650">
    <property type="entry name" value="Helicase_C-like"/>
</dbReference>
<dbReference type="STRING" id="68775.A0A5C3MEH3"/>
<dbReference type="Gene3D" id="1.10.10.10">
    <property type="entry name" value="Winged helix-like DNA-binding domain superfamily/Winged helix DNA-binding domain"/>
    <property type="match status" value="1"/>
</dbReference>
<evidence type="ECO:0000256" key="3">
    <source>
        <dbReference type="ARBA" id="ARBA00022741"/>
    </source>
</evidence>
<dbReference type="InterPro" id="IPR011545">
    <property type="entry name" value="DEAD/DEAH_box_helicase_dom"/>
</dbReference>
<feature type="region of interest" description="Disordered" evidence="11">
    <location>
        <begin position="590"/>
        <end position="671"/>
    </location>
</feature>
<keyword evidence="8" id="KW-0413">Isomerase</keyword>
<accession>A0A5C3MEH3</accession>
<dbReference type="GO" id="GO:0005634">
    <property type="term" value="C:nucleus"/>
    <property type="evidence" value="ECO:0007669"/>
    <property type="project" value="UniProtKB-SubCell"/>
</dbReference>
<dbReference type="PANTHER" id="PTHR13710:SF105">
    <property type="entry name" value="ATP-DEPENDENT DNA HELICASE Q1"/>
    <property type="match status" value="1"/>
</dbReference>
<dbReference type="GO" id="GO:0000724">
    <property type="term" value="P:double-strand break repair via homologous recombination"/>
    <property type="evidence" value="ECO:0007669"/>
    <property type="project" value="TreeGrafter"/>
</dbReference>
<keyword evidence="4 10" id="KW-0378">Hydrolase</keyword>
<dbReference type="GO" id="GO:0016887">
    <property type="term" value="F:ATP hydrolysis activity"/>
    <property type="evidence" value="ECO:0007669"/>
    <property type="project" value="RHEA"/>
</dbReference>
<dbReference type="Proteomes" id="UP000308652">
    <property type="component" value="Unassembled WGS sequence"/>
</dbReference>
<dbReference type="InterPro" id="IPR004589">
    <property type="entry name" value="DNA_helicase_ATP-dep_RecQ"/>
</dbReference>
<keyword evidence="7" id="KW-0238">DNA-binding</keyword>
<protein>
    <recommendedName>
        <fullName evidence="10">ATP-dependent DNA helicase</fullName>
        <ecNumber evidence="10">5.6.2.4</ecNumber>
    </recommendedName>
</protein>
<dbReference type="GO" id="GO:0003677">
    <property type="term" value="F:DNA binding"/>
    <property type="evidence" value="ECO:0007669"/>
    <property type="project" value="UniProtKB-KW"/>
</dbReference>
<dbReference type="InterPro" id="IPR027417">
    <property type="entry name" value="P-loop_NTPase"/>
</dbReference>
<dbReference type="CDD" id="cd18794">
    <property type="entry name" value="SF2_C_RecQ"/>
    <property type="match status" value="1"/>
</dbReference>
<feature type="domain" description="Helicase C-terminal" evidence="13">
    <location>
        <begin position="269"/>
        <end position="420"/>
    </location>
</feature>
<dbReference type="GO" id="GO:0005737">
    <property type="term" value="C:cytoplasm"/>
    <property type="evidence" value="ECO:0007669"/>
    <property type="project" value="TreeGrafter"/>
</dbReference>
<feature type="domain" description="Helicase ATP-binding" evidence="12">
    <location>
        <begin position="45"/>
        <end position="229"/>
    </location>
</feature>
<dbReference type="AlphaFoldDB" id="A0A5C3MEH3"/>
<evidence type="ECO:0000256" key="7">
    <source>
        <dbReference type="ARBA" id="ARBA00023125"/>
    </source>
</evidence>
<dbReference type="GO" id="GO:0009378">
    <property type="term" value="F:four-way junction helicase activity"/>
    <property type="evidence" value="ECO:0007669"/>
    <property type="project" value="TreeGrafter"/>
</dbReference>
<keyword evidence="6 10" id="KW-0067">ATP-binding</keyword>
<gene>
    <name evidence="14" type="ORF">BDQ12DRAFT_603696</name>
</gene>
<keyword evidence="2" id="KW-0479">Metal-binding</keyword>
<dbReference type="SMART" id="SM00490">
    <property type="entry name" value="HELICc"/>
    <property type="match status" value="1"/>
</dbReference>
<dbReference type="Pfam" id="PF00271">
    <property type="entry name" value="Helicase_C"/>
    <property type="match status" value="1"/>
</dbReference>
<evidence type="ECO:0000259" key="12">
    <source>
        <dbReference type="PROSITE" id="PS51192"/>
    </source>
</evidence>
<dbReference type="PROSITE" id="PS51192">
    <property type="entry name" value="HELICASE_ATP_BIND_1"/>
    <property type="match status" value="1"/>
</dbReference>
<dbReference type="NCBIfam" id="TIGR00614">
    <property type="entry name" value="recQ_fam"/>
    <property type="match status" value="1"/>
</dbReference>
<dbReference type="SUPFAM" id="SSF52540">
    <property type="entry name" value="P-loop containing nucleoside triphosphate hydrolases"/>
    <property type="match status" value="1"/>
</dbReference>